<accession>A0ABX8QVI1</accession>
<proteinExistence type="predicted"/>
<organism evidence="2 3">
    <name type="scientific">Actinomadura graeca</name>
    <dbReference type="NCBI Taxonomy" id="2750812"/>
    <lineage>
        <taxon>Bacteria</taxon>
        <taxon>Bacillati</taxon>
        <taxon>Actinomycetota</taxon>
        <taxon>Actinomycetes</taxon>
        <taxon>Streptosporangiales</taxon>
        <taxon>Thermomonosporaceae</taxon>
        <taxon>Actinomadura</taxon>
    </lineage>
</organism>
<evidence type="ECO:0000256" key="1">
    <source>
        <dbReference type="SAM" id="Phobius"/>
    </source>
</evidence>
<gene>
    <name evidence="2" type="ORF">AGRA3207_002923</name>
</gene>
<keyword evidence="1" id="KW-0812">Transmembrane</keyword>
<keyword evidence="1" id="KW-0472">Membrane</keyword>
<keyword evidence="3" id="KW-1185">Reference proteome</keyword>
<dbReference type="RefSeq" id="WP_231335190.1">
    <property type="nucleotide sequence ID" value="NZ_CP059572.1"/>
</dbReference>
<keyword evidence="1" id="KW-1133">Transmembrane helix</keyword>
<dbReference type="EMBL" id="CP059572">
    <property type="protein sequence ID" value="QXJ21999.1"/>
    <property type="molecule type" value="Genomic_DNA"/>
</dbReference>
<name>A0ABX8QVI1_9ACTN</name>
<dbReference type="Proteomes" id="UP001049518">
    <property type="component" value="Chromosome"/>
</dbReference>
<feature type="transmembrane region" description="Helical" evidence="1">
    <location>
        <begin position="26"/>
        <end position="45"/>
    </location>
</feature>
<sequence>MAPSVGLLLLWKWAQVISFAKQVAPVLTIVSILMGGAMATLRWFIKRRRKRLGGSGGPEDGPAGEPA</sequence>
<protein>
    <submittedName>
        <fullName evidence="2">Uncharacterized protein</fullName>
    </submittedName>
</protein>
<evidence type="ECO:0000313" key="2">
    <source>
        <dbReference type="EMBL" id="QXJ21999.1"/>
    </source>
</evidence>
<reference evidence="2" key="1">
    <citation type="submission" date="2020-07" db="EMBL/GenBank/DDBJ databases">
        <authorList>
            <person name="Tarantini F.S."/>
            <person name="Hong K.W."/>
            <person name="Chan K.G."/>
        </authorList>
    </citation>
    <scope>NUCLEOTIDE SEQUENCE</scope>
    <source>
        <strain evidence="2">32-07</strain>
    </source>
</reference>
<evidence type="ECO:0000313" key="3">
    <source>
        <dbReference type="Proteomes" id="UP001049518"/>
    </source>
</evidence>